<dbReference type="Proteomes" id="UP000194221">
    <property type="component" value="Unassembled WGS sequence"/>
</dbReference>
<evidence type="ECO:0008006" key="3">
    <source>
        <dbReference type="Google" id="ProtNLM"/>
    </source>
</evidence>
<dbReference type="AlphaFoldDB" id="A0A1Y2PFC6"/>
<accession>A0A1Y2PFC6</accession>
<comment type="caution">
    <text evidence="1">The sequence shown here is derived from an EMBL/GenBank/DDBJ whole genome shotgun (WGS) entry which is preliminary data.</text>
</comment>
<reference evidence="1 2" key="1">
    <citation type="submission" date="2015-03" db="EMBL/GenBank/DDBJ databases">
        <title>Genome sequence of Tenacibaculum sp. S2-2, isolated from intestinal microbiota of sea cucumber, Apostichopus japonicas.</title>
        <authorList>
            <person name="Shao Z."/>
            <person name="Wang L."/>
            <person name="Li X."/>
        </authorList>
    </citation>
    <scope>NUCLEOTIDE SEQUENCE [LARGE SCALE GENOMIC DNA]</scope>
    <source>
        <strain evidence="1 2">S2-2</strain>
    </source>
</reference>
<protein>
    <recommendedName>
        <fullName evidence="3">Lipoprotein</fullName>
    </recommendedName>
</protein>
<dbReference type="EMBL" id="LAPZ01000003">
    <property type="protein sequence ID" value="OSY88419.1"/>
    <property type="molecule type" value="Genomic_DNA"/>
</dbReference>
<dbReference type="STRING" id="1635173.WH52_06575"/>
<organism evidence="1 2">
    <name type="scientific">Tenacibaculum holothuriorum</name>
    <dbReference type="NCBI Taxonomy" id="1635173"/>
    <lineage>
        <taxon>Bacteria</taxon>
        <taxon>Pseudomonadati</taxon>
        <taxon>Bacteroidota</taxon>
        <taxon>Flavobacteriia</taxon>
        <taxon>Flavobacteriales</taxon>
        <taxon>Flavobacteriaceae</taxon>
        <taxon>Tenacibaculum</taxon>
    </lineage>
</organism>
<dbReference type="PROSITE" id="PS51257">
    <property type="entry name" value="PROKAR_LIPOPROTEIN"/>
    <property type="match status" value="1"/>
</dbReference>
<evidence type="ECO:0000313" key="1">
    <source>
        <dbReference type="EMBL" id="OSY88419.1"/>
    </source>
</evidence>
<keyword evidence="2" id="KW-1185">Reference proteome</keyword>
<name>A0A1Y2PFC6_9FLAO</name>
<proteinExistence type="predicted"/>
<evidence type="ECO:0000313" key="2">
    <source>
        <dbReference type="Proteomes" id="UP000194221"/>
    </source>
</evidence>
<gene>
    <name evidence="1" type="ORF">WH52_06575</name>
</gene>
<sequence length="174" mass="20241">MKGSNNIKKLILVILAIWITSCSLNNKTIIDADFEKLLENYIKNNPIPKYLESNVNGKFAVPSYHLFFGKKESDSIIQIKLLPFLVSFNPLNSEIDNEGEEIITEEIPNGYFKFKENIIVVFDENNFGINVINKNKLINKIPDSLKWDFDKYNNHFKSKSNYYNISKQKIEIIE</sequence>
<dbReference type="InParanoid" id="A0A1Y2PFC6"/>